<dbReference type="SUPFAM" id="SSF46689">
    <property type="entry name" value="Homeodomain-like"/>
    <property type="match status" value="1"/>
</dbReference>
<feature type="DNA-binding region" description="H-T-H motif" evidence="4">
    <location>
        <begin position="32"/>
        <end position="51"/>
    </location>
</feature>
<keyword evidence="1" id="KW-0805">Transcription regulation</keyword>
<dbReference type="PROSITE" id="PS50977">
    <property type="entry name" value="HTH_TETR_2"/>
    <property type="match status" value="1"/>
</dbReference>
<evidence type="ECO:0000259" key="5">
    <source>
        <dbReference type="PROSITE" id="PS50977"/>
    </source>
</evidence>
<name>A0ABW7TM94_9NOCA</name>
<evidence type="ECO:0000313" key="7">
    <source>
        <dbReference type="Proteomes" id="UP001611263"/>
    </source>
</evidence>
<dbReference type="Gene3D" id="1.10.357.10">
    <property type="entry name" value="Tetracycline Repressor, domain 2"/>
    <property type="match status" value="1"/>
</dbReference>
<evidence type="ECO:0000256" key="3">
    <source>
        <dbReference type="ARBA" id="ARBA00023163"/>
    </source>
</evidence>
<dbReference type="Proteomes" id="UP001611263">
    <property type="component" value="Unassembled WGS sequence"/>
</dbReference>
<dbReference type="PANTHER" id="PTHR30055">
    <property type="entry name" value="HTH-TYPE TRANSCRIPTIONAL REGULATOR RUTR"/>
    <property type="match status" value="1"/>
</dbReference>
<dbReference type="InterPro" id="IPR036271">
    <property type="entry name" value="Tet_transcr_reg_TetR-rel_C_sf"/>
</dbReference>
<gene>
    <name evidence="6" type="ORF">ACH4WX_15680</name>
</gene>
<dbReference type="InterPro" id="IPR001647">
    <property type="entry name" value="HTH_TetR"/>
</dbReference>
<dbReference type="RefSeq" id="WP_033242753.1">
    <property type="nucleotide sequence ID" value="NZ_JBIRUQ010000003.1"/>
</dbReference>
<dbReference type="InterPro" id="IPR050109">
    <property type="entry name" value="HTH-type_TetR-like_transc_reg"/>
</dbReference>
<dbReference type="Pfam" id="PF00440">
    <property type="entry name" value="TetR_N"/>
    <property type="match status" value="1"/>
</dbReference>
<keyword evidence="7" id="KW-1185">Reference proteome</keyword>
<dbReference type="Gene3D" id="1.10.10.60">
    <property type="entry name" value="Homeodomain-like"/>
    <property type="match status" value="1"/>
</dbReference>
<protein>
    <submittedName>
        <fullName evidence="6">Helix-turn-helix domain-containing protein</fullName>
    </submittedName>
</protein>
<proteinExistence type="predicted"/>
<reference evidence="6 7" key="1">
    <citation type="submission" date="2024-10" db="EMBL/GenBank/DDBJ databases">
        <title>The Natural Products Discovery Center: Release of the First 8490 Sequenced Strains for Exploring Actinobacteria Biosynthetic Diversity.</title>
        <authorList>
            <person name="Kalkreuter E."/>
            <person name="Kautsar S.A."/>
            <person name="Yang D."/>
            <person name="Bader C.D."/>
            <person name="Teijaro C.N."/>
            <person name="Fluegel L."/>
            <person name="Davis C.M."/>
            <person name="Simpson J.R."/>
            <person name="Lauterbach L."/>
            <person name="Steele A.D."/>
            <person name="Gui C."/>
            <person name="Meng S."/>
            <person name="Li G."/>
            <person name="Viehrig K."/>
            <person name="Ye F."/>
            <person name="Su P."/>
            <person name="Kiefer A.F."/>
            <person name="Nichols A."/>
            <person name="Cepeda A.J."/>
            <person name="Yan W."/>
            <person name="Fan B."/>
            <person name="Jiang Y."/>
            <person name="Adhikari A."/>
            <person name="Zheng C.-J."/>
            <person name="Schuster L."/>
            <person name="Cowan T.M."/>
            <person name="Smanski M.J."/>
            <person name="Chevrette M.G."/>
            <person name="De Carvalho L.P.S."/>
            <person name="Shen B."/>
        </authorList>
    </citation>
    <scope>NUCLEOTIDE SEQUENCE [LARGE SCALE GENOMIC DNA]</scope>
    <source>
        <strain evidence="6 7">NPDC020568</strain>
    </source>
</reference>
<dbReference type="InterPro" id="IPR009057">
    <property type="entry name" value="Homeodomain-like_sf"/>
</dbReference>
<dbReference type="EMBL" id="JBIRUQ010000003">
    <property type="protein sequence ID" value="MFI1462153.1"/>
    <property type="molecule type" value="Genomic_DNA"/>
</dbReference>
<evidence type="ECO:0000313" key="6">
    <source>
        <dbReference type="EMBL" id="MFI1462153.1"/>
    </source>
</evidence>
<dbReference type="SUPFAM" id="SSF48498">
    <property type="entry name" value="Tetracyclin repressor-like, C-terminal domain"/>
    <property type="match status" value="1"/>
</dbReference>
<sequence length="197" mass="21492">MPYETADSAVARRILDAVEGLLATGVPYTALSMRRIAAAAGLARSTVYRYFPQKNCLLIRLVDADTEDGFAPEERWWAQWRADDLAGLADALAALLEFRRSRGHILDALAEVAAYDRRVARYHATRASRLSDRVVDSLRETRPVRVASSPPADRTSALIIVAMIERTAELYAALDPPVDPRSIATALSKAVVAVATG</sequence>
<accession>A0ABW7TM94</accession>
<dbReference type="PANTHER" id="PTHR30055:SF234">
    <property type="entry name" value="HTH-TYPE TRANSCRIPTIONAL REGULATOR BETI"/>
    <property type="match status" value="1"/>
</dbReference>
<feature type="domain" description="HTH tetR-type" evidence="5">
    <location>
        <begin position="8"/>
        <end position="69"/>
    </location>
</feature>
<comment type="caution">
    <text evidence="6">The sequence shown here is derived from an EMBL/GenBank/DDBJ whole genome shotgun (WGS) entry which is preliminary data.</text>
</comment>
<evidence type="ECO:0000256" key="1">
    <source>
        <dbReference type="ARBA" id="ARBA00023015"/>
    </source>
</evidence>
<organism evidence="6 7">
    <name type="scientific">Nocardia carnea</name>
    <dbReference type="NCBI Taxonomy" id="37328"/>
    <lineage>
        <taxon>Bacteria</taxon>
        <taxon>Bacillati</taxon>
        <taxon>Actinomycetota</taxon>
        <taxon>Actinomycetes</taxon>
        <taxon>Mycobacteriales</taxon>
        <taxon>Nocardiaceae</taxon>
        <taxon>Nocardia</taxon>
    </lineage>
</organism>
<evidence type="ECO:0000256" key="2">
    <source>
        <dbReference type="ARBA" id="ARBA00023125"/>
    </source>
</evidence>
<keyword evidence="3" id="KW-0804">Transcription</keyword>
<evidence type="ECO:0000256" key="4">
    <source>
        <dbReference type="PROSITE-ProRule" id="PRU00335"/>
    </source>
</evidence>
<dbReference type="GeneID" id="93508962"/>
<keyword evidence="2 4" id="KW-0238">DNA-binding</keyword>